<evidence type="ECO:0008006" key="11">
    <source>
        <dbReference type="Google" id="ProtNLM"/>
    </source>
</evidence>
<keyword evidence="5" id="KW-0812">Transmembrane</keyword>
<comment type="similarity">
    <text evidence="1 4">Belongs to the peptidase S8 family.</text>
</comment>
<dbReference type="GO" id="GO:0006508">
    <property type="term" value="P:proteolysis"/>
    <property type="evidence" value="ECO:0007669"/>
    <property type="project" value="UniProtKB-KW"/>
</dbReference>
<dbReference type="Pfam" id="PF00082">
    <property type="entry name" value="Peptidase_S8"/>
    <property type="match status" value="1"/>
</dbReference>
<evidence type="ECO:0000313" key="10">
    <source>
        <dbReference type="Proteomes" id="UP001626550"/>
    </source>
</evidence>
<evidence type="ECO:0000259" key="8">
    <source>
        <dbReference type="Pfam" id="PF23094"/>
    </source>
</evidence>
<dbReference type="PANTHER" id="PTHR43806">
    <property type="entry name" value="PEPTIDASE S8"/>
    <property type="match status" value="1"/>
</dbReference>
<keyword evidence="5" id="KW-0472">Membrane</keyword>
<gene>
    <name evidence="9" type="ORF">Ciccas_008149</name>
</gene>
<proteinExistence type="inferred from homology"/>
<evidence type="ECO:0000256" key="1">
    <source>
        <dbReference type="ARBA" id="ARBA00011073"/>
    </source>
</evidence>
<dbReference type="PANTHER" id="PTHR43806:SF7">
    <property type="entry name" value="MEMBRANE-BOUND TRANSCRIPTION FACTOR SITE-1 PROTEASE"/>
    <property type="match status" value="1"/>
</dbReference>
<feature type="domain" description="Peptidase S8/S53" evidence="6">
    <location>
        <begin position="9"/>
        <end position="147"/>
    </location>
</feature>
<sequence length="805" mass="90978">MDLQTCKSFVGLAPRIQTHIFRVFTNNQVSFTSWFLDAFNYALSQNINVINFSMGGPDFMDFPFVEKIHELSANKIVVISAIGNSGPTFGSLSNPADQSDVIAVGGMSETGQILPFSSRGMTSWESTLDAGYGRVKPDIVTYADKIFGPGLHSKCQILAIKITRHLLHDLYNLEGNILPPDNPASIKQSMHATAQKLASFSMYEQGAGQFNLLEAVYTSTRMLPQVTLFPKYLDLTECPYMWPHCAQPLYASMLPLTVNVTILNSIGVSSRLVGTPVWESSSDLLRVQVDYSYKIWPWSGWIAVFLSVDDRANSEISLHDHILVYGRLSLQIETTGSSLVSKVFLPIRAKLIATPHKKKRIVWDHFHNMRYPPLFIPKDNLLSSEKSLDWFGDHPHTNFRDLFEMLRKQGYYIEVLNEPITCITLDNYSVFMLVDSEDEFHPDEKELLQNAVKAHKIGLFVMADWFNKDLGSPFELQFGKRVFHGTVKLGIYASGSSLIKVPPFLGDSVDRAPFRILRSANLKEILKIKKNNGFQNVARESIYTKSPGPVILALWKPATSTSSPSGLAIYSDSSCADSLELSRSSENCFDLVLAMVQFLAEGTVQEWLRPHLESFSKSRTRSGWPQGMAEGEEEEEAWSAKDRMAFAKASRVLNEPNSYQSLIERCKTPMNAVVRKKDHVPFEPESIKLRTENAHDREFRSWLQKPLAEGESYCEHKSLLGSIELAHSLEHLLKVDALGLGSDNLLIYWQIIIFFILLYVVLHFFKVKLTPCEVAAFLYRAISALRRKTRTTELIARSQHQEPYF</sequence>
<dbReference type="EMBL" id="JBJKFK010001375">
    <property type="protein sequence ID" value="KAL3313250.1"/>
    <property type="molecule type" value="Genomic_DNA"/>
</dbReference>
<dbReference type="PROSITE" id="PS51892">
    <property type="entry name" value="SUBTILASE"/>
    <property type="match status" value="1"/>
</dbReference>
<dbReference type="InterPro" id="IPR050131">
    <property type="entry name" value="Peptidase_S8_subtilisin-like"/>
</dbReference>
<dbReference type="Proteomes" id="UP001626550">
    <property type="component" value="Unassembled WGS sequence"/>
</dbReference>
<feature type="domain" description="MBTPS1 fourth" evidence="7">
    <location>
        <begin position="355"/>
        <end position="470"/>
    </location>
</feature>
<accession>A0ABD2Q0S9</accession>
<feature type="domain" description="MBTPS1 third" evidence="8">
    <location>
        <begin position="229"/>
        <end position="354"/>
    </location>
</feature>
<dbReference type="Gene3D" id="3.40.50.200">
    <property type="entry name" value="Peptidase S8/S53 domain"/>
    <property type="match status" value="1"/>
</dbReference>
<evidence type="ECO:0000259" key="7">
    <source>
        <dbReference type="Pfam" id="PF23090"/>
    </source>
</evidence>
<organism evidence="9 10">
    <name type="scientific">Cichlidogyrus casuarinus</name>
    <dbReference type="NCBI Taxonomy" id="1844966"/>
    <lineage>
        <taxon>Eukaryota</taxon>
        <taxon>Metazoa</taxon>
        <taxon>Spiralia</taxon>
        <taxon>Lophotrochozoa</taxon>
        <taxon>Platyhelminthes</taxon>
        <taxon>Monogenea</taxon>
        <taxon>Monopisthocotylea</taxon>
        <taxon>Dactylogyridea</taxon>
        <taxon>Ancyrocephalidae</taxon>
        <taxon>Cichlidogyrus</taxon>
    </lineage>
</organism>
<dbReference type="Pfam" id="PF23094">
    <property type="entry name" value="MBTPS1_3rd"/>
    <property type="match status" value="1"/>
</dbReference>
<dbReference type="SUPFAM" id="SSF52743">
    <property type="entry name" value="Subtilisin-like"/>
    <property type="match status" value="1"/>
</dbReference>
<keyword evidence="3" id="KW-0720">Serine protease</keyword>
<feature type="transmembrane region" description="Helical" evidence="5">
    <location>
        <begin position="746"/>
        <end position="765"/>
    </location>
</feature>
<evidence type="ECO:0000313" key="9">
    <source>
        <dbReference type="EMBL" id="KAL3313250.1"/>
    </source>
</evidence>
<protein>
    <recommendedName>
        <fullName evidence="11">Membrane-bound transcription factor site-1 protease</fullName>
    </recommendedName>
</protein>
<dbReference type="InterPro" id="IPR057032">
    <property type="entry name" value="MBTPS1_4th"/>
</dbReference>
<dbReference type="InterPro" id="IPR000209">
    <property type="entry name" value="Peptidase_S8/S53_dom"/>
</dbReference>
<evidence type="ECO:0000256" key="2">
    <source>
        <dbReference type="ARBA" id="ARBA00022670"/>
    </source>
</evidence>
<keyword evidence="2" id="KW-0645">Protease</keyword>
<comment type="caution">
    <text evidence="4">Lacks conserved residue(s) required for the propagation of feature annotation.</text>
</comment>
<keyword evidence="3" id="KW-0378">Hydrolase</keyword>
<dbReference type="InterPro" id="IPR036852">
    <property type="entry name" value="Peptidase_S8/S53_dom_sf"/>
</dbReference>
<dbReference type="GO" id="GO:0008236">
    <property type="term" value="F:serine-type peptidase activity"/>
    <property type="evidence" value="ECO:0007669"/>
    <property type="project" value="UniProtKB-KW"/>
</dbReference>
<comment type="caution">
    <text evidence="9">The sequence shown here is derived from an EMBL/GenBank/DDBJ whole genome shotgun (WGS) entry which is preliminary data.</text>
</comment>
<evidence type="ECO:0000256" key="3">
    <source>
        <dbReference type="ARBA" id="ARBA00022825"/>
    </source>
</evidence>
<dbReference type="Pfam" id="PF23090">
    <property type="entry name" value="MBTPS1_4th"/>
    <property type="match status" value="1"/>
</dbReference>
<keyword evidence="10" id="KW-1185">Reference proteome</keyword>
<keyword evidence="5" id="KW-1133">Transmembrane helix</keyword>
<reference evidence="9 10" key="1">
    <citation type="submission" date="2024-11" db="EMBL/GenBank/DDBJ databases">
        <title>Adaptive evolution of stress response genes in parasites aligns with host niche diversity.</title>
        <authorList>
            <person name="Hahn C."/>
            <person name="Resl P."/>
        </authorList>
    </citation>
    <scope>NUCLEOTIDE SEQUENCE [LARGE SCALE GENOMIC DNA]</scope>
    <source>
        <strain evidence="9">EGGRZ-B1_66</strain>
        <tissue evidence="9">Body</tissue>
    </source>
</reference>
<evidence type="ECO:0000256" key="5">
    <source>
        <dbReference type="SAM" id="Phobius"/>
    </source>
</evidence>
<name>A0ABD2Q0S9_9PLAT</name>
<evidence type="ECO:0000256" key="4">
    <source>
        <dbReference type="PROSITE-ProRule" id="PRU01240"/>
    </source>
</evidence>
<dbReference type="InterPro" id="IPR057060">
    <property type="entry name" value="MBTPS1_3rd"/>
</dbReference>
<dbReference type="AlphaFoldDB" id="A0ABD2Q0S9"/>
<evidence type="ECO:0000259" key="6">
    <source>
        <dbReference type="Pfam" id="PF00082"/>
    </source>
</evidence>